<sequence length="300" mass="34442">MVVFSYICTYCKKYRYDYVYHSQINGWLKENVIPTRWHEARLRCHLEGSVLASPIDDGFLKILNNRSNVSIWTGVNSLFSKGDYYSIEGVSLLKMPIGWAPDEPDNYADMEQCITMMPNGTFADEYCEKLFPYFCYKKHYDYYTWNICGKDISYTYESRTGSCYKFHNHAQTWNRAFMICAAEGAHLAIMDTAVETQVLKEIFTKYPQNKIYGVSSFKDDAFVGILDWGVPGVWTTIHGESLDHLIDTGVISWDNEQPNDVGQSCGSIGKNGSLNDFWCQVPAPFICEKTPDSLEQEEDD</sequence>
<gene>
    <name evidence="1" type="ORF">K1T71_006918</name>
</gene>
<name>A0ACC1CYW1_9NEOP</name>
<comment type="caution">
    <text evidence="1">The sequence shown here is derived from an EMBL/GenBank/DDBJ whole genome shotgun (WGS) entry which is preliminary data.</text>
</comment>
<protein>
    <submittedName>
        <fullName evidence="1">Uncharacterized protein</fullName>
    </submittedName>
</protein>
<dbReference type="EMBL" id="CM034398">
    <property type="protein sequence ID" value="KAJ0176909.1"/>
    <property type="molecule type" value="Genomic_DNA"/>
</dbReference>
<evidence type="ECO:0000313" key="2">
    <source>
        <dbReference type="Proteomes" id="UP000824533"/>
    </source>
</evidence>
<proteinExistence type="predicted"/>
<reference evidence="1 2" key="1">
    <citation type="journal article" date="2021" name="Front. Genet.">
        <title>Chromosome-Level Genome Assembly Reveals Significant Gene Expansion in the Toll and IMD Signaling Pathways of Dendrolimus kikuchii.</title>
        <authorList>
            <person name="Zhou J."/>
            <person name="Wu P."/>
            <person name="Xiong Z."/>
            <person name="Liu N."/>
            <person name="Zhao N."/>
            <person name="Ji M."/>
            <person name="Qiu Y."/>
            <person name="Yang B."/>
        </authorList>
    </citation>
    <scope>NUCLEOTIDE SEQUENCE [LARGE SCALE GENOMIC DNA]</scope>
    <source>
        <strain evidence="1">Ann1</strain>
    </source>
</reference>
<dbReference type="Proteomes" id="UP000824533">
    <property type="component" value="Linkage Group LG12"/>
</dbReference>
<keyword evidence="2" id="KW-1185">Reference proteome</keyword>
<organism evidence="1 2">
    <name type="scientific">Dendrolimus kikuchii</name>
    <dbReference type="NCBI Taxonomy" id="765133"/>
    <lineage>
        <taxon>Eukaryota</taxon>
        <taxon>Metazoa</taxon>
        <taxon>Ecdysozoa</taxon>
        <taxon>Arthropoda</taxon>
        <taxon>Hexapoda</taxon>
        <taxon>Insecta</taxon>
        <taxon>Pterygota</taxon>
        <taxon>Neoptera</taxon>
        <taxon>Endopterygota</taxon>
        <taxon>Lepidoptera</taxon>
        <taxon>Glossata</taxon>
        <taxon>Ditrysia</taxon>
        <taxon>Bombycoidea</taxon>
        <taxon>Lasiocampidae</taxon>
        <taxon>Dendrolimus</taxon>
    </lineage>
</organism>
<accession>A0ACC1CYW1</accession>
<evidence type="ECO:0000313" key="1">
    <source>
        <dbReference type="EMBL" id="KAJ0176909.1"/>
    </source>
</evidence>